<dbReference type="Proteomes" id="UP000076947">
    <property type="component" value="Unassembled WGS sequence"/>
</dbReference>
<dbReference type="HAMAP" id="MF_01953">
    <property type="entry name" value="Urease_alpha"/>
    <property type="match status" value="1"/>
</dbReference>
<dbReference type="InterPro" id="IPR017951">
    <property type="entry name" value="Urease_asu_c"/>
</dbReference>
<evidence type="ECO:0000313" key="16">
    <source>
        <dbReference type="Proteomes" id="UP000076947"/>
    </source>
</evidence>
<dbReference type="InterPro" id="IPR017950">
    <property type="entry name" value="Urease_AS"/>
</dbReference>
<dbReference type="NCBIfam" id="NF009686">
    <property type="entry name" value="PRK13207.1"/>
    <property type="match status" value="1"/>
</dbReference>
<evidence type="ECO:0000256" key="1">
    <source>
        <dbReference type="ARBA" id="ARBA00004897"/>
    </source>
</evidence>
<dbReference type="PANTHER" id="PTHR43440">
    <property type="entry name" value="UREASE"/>
    <property type="match status" value="1"/>
</dbReference>
<comment type="PTM">
    <text evidence="6">Carboxylation allows a single lysine to coordinate two nickel ions.</text>
</comment>
<sequence>MSFEMDRRQYAELNGPTTGDGVRLADTNLVAIIESDTTVYGEEMSFGGGKVIRDGMGQNGRLTAVNDIPDLVITNALIIDYTGIFKADIAVKDGKILKLGNAGNPDTQDNIDIIIGVATEVIGGEGLIVTAGAIDTHIHYLSPDQVGAGLDNGTTTFIGGGTGPVDSSNATTVTAGPTNLKTMIKATSHLPVNLGFLGKGHASEPEALREQIRAGAVGLKVHEDWGAAYHSIDLALAVADEMDIQVAIHSDTLNEGGFADNTIAAFKDRVIHTFHTEGAGGGHAPDILKVAGLNNVLPASTNPTLPYTDNTIDEHLDMIMVCHHLNPDLPEDVAFADSRIRKETIAAEDVLHDRGVLSITSSDSQAMGRVGEVVLRTWQVAHRMKEQFGPLAGDSENNDNNRIKRYVAKYTINPAIAAGISHAVGSVEEGKLADLVIWEPAFFGVKPKLVLKSGIVVRAVVGDSNGSIPTPQPRTMRYEYGAIGDAAGQTSVTFLPTAAFEAGLPEELGINRTFVEAKNMRTISKQDMKHNSATPHIHVDPETYELTVDDEKITSEPASVLPMAQRYFLF</sequence>
<comment type="PTM">
    <text evidence="8">Carbamylation allows a single lysine to coordinate two nickel ions.</text>
</comment>
<dbReference type="SUPFAM" id="SSF51556">
    <property type="entry name" value="Metallo-dependent hydrolases"/>
    <property type="match status" value="1"/>
</dbReference>
<evidence type="ECO:0000256" key="6">
    <source>
        <dbReference type="HAMAP-Rule" id="MF_01953"/>
    </source>
</evidence>
<dbReference type="PANTHER" id="PTHR43440:SF1">
    <property type="entry name" value="UREASE"/>
    <property type="match status" value="1"/>
</dbReference>
<feature type="modified residue" description="N6-carboxylysine" evidence="6 8">
    <location>
        <position position="220"/>
    </location>
</feature>
<comment type="subunit">
    <text evidence="6">Heterotrimer of UreA (gamma), UreB (beta) and UreC (alpha) subunits. Three heterotrimers associate to form the active enzyme.</text>
</comment>
<dbReference type="STRING" id="1705.CA21670_11435"/>
<dbReference type="RefSeq" id="WP_066838504.1">
    <property type="nucleotide sequence ID" value="NZ_CAPQDH010000028.1"/>
</dbReference>
<evidence type="ECO:0000256" key="9">
    <source>
        <dbReference type="PIRSR" id="PIRSR611612-51"/>
    </source>
</evidence>
<feature type="binding site" evidence="6 9">
    <location>
        <position position="139"/>
    </location>
    <ligand>
        <name>Ni(2+)</name>
        <dbReference type="ChEBI" id="CHEBI:49786"/>
        <label>1</label>
    </ligand>
</feature>
<feature type="binding site" evidence="6 9">
    <location>
        <position position="137"/>
    </location>
    <ligand>
        <name>Ni(2+)</name>
        <dbReference type="ChEBI" id="CHEBI:49786"/>
        <label>1</label>
    </ligand>
</feature>
<evidence type="ECO:0000256" key="5">
    <source>
        <dbReference type="ARBA" id="ARBA00047778"/>
    </source>
</evidence>
<evidence type="ECO:0000256" key="12">
    <source>
        <dbReference type="RuleBase" id="RU000510"/>
    </source>
</evidence>
<comment type="catalytic activity">
    <reaction evidence="5 6 12">
        <text>urea + 2 H2O + H(+) = hydrogencarbonate + 2 NH4(+)</text>
        <dbReference type="Rhea" id="RHEA:20557"/>
        <dbReference type="ChEBI" id="CHEBI:15377"/>
        <dbReference type="ChEBI" id="CHEBI:15378"/>
        <dbReference type="ChEBI" id="CHEBI:16199"/>
        <dbReference type="ChEBI" id="CHEBI:17544"/>
        <dbReference type="ChEBI" id="CHEBI:28938"/>
        <dbReference type="EC" id="3.5.1.5"/>
    </reaction>
</comment>
<dbReference type="GO" id="GO:0043419">
    <property type="term" value="P:urea catabolic process"/>
    <property type="evidence" value="ECO:0007669"/>
    <property type="project" value="UniProtKB-UniRule"/>
</dbReference>
<evidence type="ECO:0000256" key="3">
    <source>
        <dbReference type="ARBA" id="ARBA00022723"/>
    </source>
</evidence>
<dbReference type="InterPro" id="IPR032466">
    <property type="entry name" value="Metal_Hydrolase"/>
</dbReference>
<dbReference type="EC" id="3.5.1.5" evidence="6 7"/>
<dbReference type="PROSITE" id="PS00145">
    <property type="entry name" value="UREASE_2"/>
    <property type="match status" value="1"/>
</dbReference>
<dbReference type="InterPro" id="IPR006680">
    <property type="entry name" value="Amidohydro-rel"/>
</dbReference>
<dbReference type="SUPFAM" id="SSF51338">
    <property type="entry name" value="Composite domain of metallo-dependent hydrolases"/>
    <property type="match status" value="1"/>
</dbReference>
<keyword evidence="4 6" id="KW-0378">Hydrolase</keyword>
<evidence type="ECO:0000256" key="11">
    <source>
        <dbReference type="PROSITE-ProRule" id="PRU00700"/>
    </source>
</evidence>
<dbReference type="PRINTS" id="PR01752">
    <property type="entry name" value="UREASE"/>
</dbReference>
<dbReference type="CDD" id="cd00375">
    <property type="entry name" value="Urease_alpha"/>
    <property type="match status" value="1"/>
</dbReference>
<evidence type="ECO:0000256" key="8">
    <source>
        <dbReference type="PIRSR" id="PIRSR611612-50"/>
    </source>
</evidence>
<dbReference type="InterPro" id="IPR011059">
    <property type="entry name" value="Metal-dep_hydrolase_composite"/>
</dbReference>
<evidence type="ECO:0000313" key="15">
    <source>
        <dbReference type="EMBL" id="OAH30346.1"/>
    </source>
</evidence>
<evidence type="ECO:0000256" key="7">
    <source>
        <dbReference type="NCBIfam" id="TIGR01792"/>
    </source>
</evidence>
<dbReference type="NCBIfam" id="TIGR01792">
    <property type="entry name" value="urease_alph"/>
    <property type="match status" value="1"/>
</dbReference>
<dbReference type="PROSITE" id="PS51368">
    <property type="entry name" value="UREASE_3"/>
    <property type="match status" value="1"/>
</dbReference>
<accession>A0A177IP43</accession>
<dbReference type="Pfam" id="PF00449">
    <property type="entry name" value="Urease_alpha"/>
    <property type="match status" value="1"/>
</dbReference>
<feature type="binding site" evidence="6 9">
    <location>
        <position position="275"/>
    </location>
    <ligand>
        <name>Ni(2+)</name>
        <dbReference type="ChEBI" id="CHEBI:49786"/>
        <label>2</label>
    </ligand>
</feature>
<organism evidence="15 16">
    <name type="scientific">Corynebacterium stationis</name>
    <dbReference type="NCBI Taxonomy" id="1705"/>
    <lineage>
        <taxon>Bacteria</taxon>
        <taxon>Bacillati</taxon>
        <taxon>Actinomycetota</taxon>
        <taxon>Actinomycetes</taxon>
        <taxon>Mycobacteriales</taxon>
        <taxon>Corynebacteriaceae</taxon>
        <taxon>Corynebacterium</taxon>
    </lineage>
</organism>
<feature type="domain" description="Urease" evidence="14">
    <location>
        <begin position="132"/>
        <end position="570"/>
    </location>
</feature>
<feature type="binding site" description="via carbamate group" evidence="6 9">
    <location>
        <position position="220"/>
    </location>
    <ligand>
        <name>Ni(2+)</name>
        <dbReference type="ChEBI" id="CHEBI:49786"/>
        <label>1</label>
    </ligand>
</feature>
<feature type="binding site" evidence="6 9">
    <location>
        <position position="363"/>
    </location>
    <ligand>
        <name>Ni(2+)</name>
        <dbReference type="ChEBI" id="CHEBI:49786"/>
        <label>1</label>
    </ligand>
</feature>
<evidence type="ECO:0000259" key="14">
    <source>
        <dbReference type="PROSITE" id="PS51368"/>
    </source>
</evidence>
<feature type="binding site" description="via carbamate group" evidence="6 9">
    <location>
        <position position="220"/>
    </location>
    <ligand>
        <name>Ni(2+)</name>
        <dbReference type="ChEBI" id="CHEBI:49786"/>
        <label>2</label>
    </ligand>
</feature>
<feature type="active site" description="Proton donor" evidence="6 10">
    <location>
        <position position="323"/>
    </location>
</feature>
<dbReference type="GO" id="GO:0016151">
    <property type="term" value="F:nickel cation binding"/>
    <property type="evidence" value="ECO:0007669"/>
    <property type="project" value="UniProtKB-UniRule"/>
</dbReference>
<comment type="cofactor">
    <cofactor evidence="6 9 12">
        <name>Ni cation</name>
        <dbReference type="ChEBI" id="CHEBI:25516"/>
    </cofactor>
    <text evidence="6 9 12">Binds 2 nickel ions per subunit.</text>
</comment>
<dbReference type="InterPro" id="IPR029754">
    <property type="entry name" value="Urease_Ni-bd"/>
</dbReference>
<reference evidence="16" key="1">
    <citation type="submission" date="2016-02" db="EMBL/GenBank/DDBJ databases">
        <authorList>
            <person name="Kaur G."/>
            <person name="Nair G.R."/>
            <person name="Mayilraj S."/>
        </authorList>
    </citation>
    <scope>NUCLEOTIDE SEQUENCE [LARGE SCALE GENOMIC DNA]</scope>
    <source>
        <strain evidence="16">GA-15</strain>
    </source>
</reference>
<evidence type="ECO:0000256" key="13">
    <source>
        <dbReference type="RuleBase" id="RU004158"/>
    </source>
</evidence>
<keyword evidence="3 6" id="KW-0479">Metal-binding</keyword>
<feature type="binding site" evidence="6 11">
    <location>
        <position position="222"/>
    </location>
    <ligand>
        <name>substrate</name>
    </ligand>
</feature>
<dbReference type="InterPro" id="IPR050112">
    <property type="entry name" value="Urease_alpha_subunit"/>
</dbReference>
<dbReference type="AlphaFoldDB" id="A0A177IP43"/>
<comment type="similarity">
    <text evidence="6 13">Belongs to the metallo-dependent hydrolases superfamily. Urease alpha subunit family.</text>
</comment>
<keyword evidence="6 11" id="KW-0963">Cytoplasm</keyword>
<dbReference type="GO" id="GO:0009039">
    <property type="term" value="F:urease activity"/>
    <property type="evidence" value="ECO:0007669"/>
    <property type="project" value="UniProtKB-UniRule"/>
</dbReference>
<dbReference type="UniPathway" id="UPA00258">
    <property type="reaction ID" value="UER00370"/>
</dbReference>
<dbReference type="Gene3D" id="2.30.40.10">
    <property type="entry name" value="Urease, subunit C, domain 1"/>
    <property type="match status" value="1"/>
</dbReference>
<dbReference type="OrthoDB" id="9802793at2"/>
<comment type="subcellular location">
    <subcellularLocation>
        <location evidence="6 11">Cytoplasm</location>
    </subcellularLocation>
</comment>
<evidence type="ECO:0000256" key="2">
    <source>
        <dbReference type="ARBA" id="ARBA00022596"/>
    </source>
</evidence>
<dbReference type="InterPro" id="IPR011612">
    <property type="entry name" value="Urease_alpha_N_dom"/>
</dbReference>
<dbReference type="Gene3D" id="3.20.20.140">
    <property type="entry name" value="Metal-dependent hydrolases"/>
    <property type="match status" value="1"/>
</dbReference>
<dbReference type="GO" id="GO:0005737">
    <property type="term" value="C:cytoplasm"/>
    <property type="evidence" value="ECO:0007669"/>
    <property type="project" value="UniProtKB-SubCell"/>
</dbReference>
<proteinExistence type="inferred from homology"/>
<keyword evidence="16" id="KW-1185">Reference proteome</keyword>
<dbReference type="EMBL" id="LSTQ01000008">
    <property type="protein sequence ID" value="OAH30346.1"/>
    <property type="molecule type" value="Genomic_DNA"/>
</dbReference>
<comment type="pathway">
    <text evidence="1 6">Nitrogen metabolism; urea degradation; CO(2) and NH(3) from urea (urease route): step 1/1.</text>
</comment>
<feature type="binding site" evidence="6 9">
    <location>
        <position position="249"/>
    </location>
    <ligand>
        <name>Ni(2+)</name>
        <dbReference type="ChEBI" id="CHEBI:49786"/>
        <label>2</label>
    </ligand>
</feature>
<dbReference type="PROSITE" id="PS01120">
    <property type="entry name" value="UREASE_1"/>
    <property type="match status" value="1"/>
</dbReference>
<evidence type="ECO:0000256" key="10">
    <source>
        <dbReference type="PIRSR" id="PIRSR611612-52"/>
    </source>
</evidence>
<dbReference type="InterPro" id="IPR005848">
    <property type="entry name" value="Urease_asu"/>
</dbReference>
<comment type="caution">
    <text evidence="15">The sequence shown here is derived from an EMBL/GenBank/DDBJ whole genome shotgun (WGS) entry which is preliminary data.</text>
</comment>
<dbReference type="Pfam" id="PF01979">
    <property type="entry name" value="Amidohydro_1"/>
    <property type="match status" value="1"/>
</dbReference>
<evidence type="ECO:0000256" key="4">
    <source>
        <dbReference type="ARBA" id="ARBA00022801"/>
    </source>
</evidence>
<gene>
    <name evidence="6 15" type="primary">ureC</name>
    <name evidence="15" type="ORF">AYJ05_06255</name>
</gene>
<keyword evidence="2 6" id="KW-0533">Nickel</keyword>
<name>A0A177IP43_9CORY</name>
<protein>
    <recommendedName>
        <fullName evidence="6 7">Urease subunit alpha</fullName>
        <ecNumber evidence="6 7">3.5.1.5</ecNumber>
    </recommendedName>
    <alternativeName>
        <fullName evidence="6">Urea amidohydrolase subunit alpha</fullName>
    </alternativeName>
</protein>